<evidence type="ECO:0000256" key="3">
    <source>
        <dbReference type="ARBA" id="ARBA00022729"/>
    </source>
</evidence>
<dbReference type="PANTHER" id="PTHR46847:SF1">
    <property type="entry name" value="D-ALLOSE-BINDING PERIPLASMIC PROTEIN-RELATED"/>
    <property type="match status" value="1"/>
</dbReference>
<evidence type="ECO:0000256" key="1">
    <source>
        <dbReference type="ARBA" id="ARBA00004196"/>
    </source>
</evidence>
<dbReference type="EMBL" id="CYXR01000001">
    <property type="protein sequence ID" value="CUM71278.1"/>
    <property type="molecule type" value="Genomic_DNA"/>
</dbReference>
<feature type="signal peptide" evidence="5">
    <location>
        <begin position="1"/>
        <end position="23"/>
    </location>
</feature>
<dbReference type="GO" id="GO:0030246">
    <property type="term" value="F:carbohydrate binding"/>
    <property type="evidence" value="ECO:0007669"/>
    <property type="project" value="UniProtKB-ARBA"/>
</dbReference>
<feature type="compositionally biased region" description="Basic and acidic residues" evidence="4">
    <location>
        <begin position="272"/>
        <end position="283"/>
    </location>
</feature>
<feature type="compositionally biased region" description="Basic and acidic residues" evidence="4">
    <location>
        <begin position="36"/>
        <end position="46"/>
    </location>
</feature>
<evidence type="ECO:0000259" key="6">
    <source>
        <dbReference type="Pfam" id="PF13407"/>
    </source>
</evidence>
<evidence type="ECO:0000313" key="8">
    <source>
        <dbReference type="Proteomes" id="UP000095727"/>
    </source>
</evidence>
<dbReference type="Gene3D" id="3.40.50.2300">
    <property type="match status" value="2"/>
</dbReference>
<feature type="domain" description="Periplasmic binding protein" evidence="6">
    <location>
        <begin position="75"/>
        <end position="378"/>
    </location>
</feature>
<dbReference type="InterPro" id="IPR025997">
    <property type="entry name" value="SBP_2_dom"/>
</dbReference>
<dbReference type="SUPFAM" id="SSF53822">
    <property type="entry name" value="Periplasmic binding protein-like I"/>
    <property type="match status" value="1"/>
</dbReference>
<keyword evidence="3 5" id="KW-0732">Signal</keyword>
<gene>
    <name evidence="7" type="primary">rbsB_1</name>
    <name evidence="7" type="ORF">ERS852574_00207</name>
</gene>
<dbReference type="PROSITE" id="PS51257">
    <property type="entry name" value="PROKAR_LIPOPROTEIN"/>
    <property type="match status" value="1"/>
</dbReference>
<dbReference type="Pfam" id="PF13407">
    <property type="entry name" value="Peripla_BP_4"/>
    <property type="match status" value="1"/>
</dbReference>
<reference evidence="7 8" key="1">
    <citation type="submission" date="2015-09" db="EMBL/GenBank/DDBJ databases">
        <authorList>
            <consortium name="Pathogen Informatics"/>
        </authorList>
    </citation>
    <scope>NUCLEOTIDE SEQUENCE [LARGE SCALE GENOMIC DNA]</scope>
    <source>
        <strain evidence="7 8">2789STDY5834962</strain>
    </source>
</reference>
<comment type="similarity">
    <text evidence="2">Belongs to the bacterial solute-binding protein 2 family.</text>
</comment>
<name>A0A173R1C2_9FIRM</name>
<protein>
    <submittedName>
        <fullName evidence="7">D-ribose-binding periplasmic protein</fullName>
    </submittedName>
</protein>
<feature type="region of interest" description="Disordered" evidence="4">
    <location>
        <begin position="255"/>
        <end position="286"/>
    </location>
</feature>
<feature type="region of interest" description="Disordered" evidence="4">
    <location>
        <begin position="25"/>
        <end position="48"/>
    </location>
</feature>
<dbReference type="Proteomes" id="UP000095727">
    <property type="component" value="Unassembled WGS sequence"/>
</dbReference>
<evidence type="ECO:0000256" key="2">
    <source>
        <dbReference type="ARBA" id="ARBA00007639"/>
    </source>
</evidence>
<organism evidence="7 8">
    <name type="scientific">Coprococcus comes</name>
    <dbReference type="NCBI Taxonomy" id="410072"/>
    <lineage>
        <taxon>Bacteria</taxon>
        <taxon>Bacillati</taxon>
        <taxon>Bacillota</taxon>
        <taxon>Clostridia</taxon>
        <taxon>Lachnospirales</taxon>
        <taxon>Lachnospiraceae</taxon>
        <taxon>Coprococcus</taxon>
    </lineage>
</organism>
<feature type="compositionally biased region" description="Basic and acidic residues" evidence="4">
    <location>
        <begin position="255"/>
        <end position="264"/>
    </location>
</feature>
<evidence type="ECO:0000313" key="7">
    <source>
        <dbReference type="EMBL" id="CUM71278.1"/>
    </source>
</evidence>
<dbReference type="PANTHER" id="PTHR46847">
    <property type="entry name" value="D-ALLOSE-BINDING PERIPLASMIC PROTEIN-RELATED"/>
    <property type="match status" value="1"/>
</dbReference>
<sequence length="406" mass="43675">MKKRWSILSAVLCVALLTGGCGTGSKNDAGTGKEQTFSHETREGNEHQSNLDVLQPSAYGNVQGLNLEKGSSISIIGRGSSSAYWKAVQEGAKQAVADINTNLGYKGNDKVKLVYSAPETENDVDDQVNILDEELARYPVAVGIAAVDSGACEVQFDLAAENGIPIVAFDSGTDYQNIVSMIDTDNTTAAATAASKLCNSIGESGQILVIAHDSKSTSSEEREQGFVQEVEKNDPNVTVAEIWHLDDLDAISKEINADSSEKNSQETADNVQKAEEENADSRDTQTAQQDAIKYLLEKYPDVKGIFATNETVADLVVNVLDSMDKTTGEDRIKVVSFDGGEDQMKLLEDGKIDGLIVQNPYGIGYATVVACARAVLGQENEATVSTGYTWVTKDNMNKDSIKKMLY</sequence>
<feature type="chain" id="PRO_5039537259" evidence="5">
    <location>
        <begin position="24"/>
        <end position="406"/>
    </location>
</feature>
<dbReference type="RefSeq" id="WP_055155537.1">
    <property type="nucleotide sequence ID" value="NZ_CYXR01000001.1"/>
</dbReference>
<evidence type="ECO:0000256" key="5">
    <source>
        <dbReference type="SAM" id="SignalP"/>
    </source>
</evidence>
<evidence type="ECO:0000256" key="4">
    <source>
        <dbReference type="SAM" id="MobiDB-lite"/>
    </source>
</evidence>
<proteinExistence type="inferred from homology"/>
<dbReference type="AlphaFoldDB" id="A0A173R1C2"/>
<comment type="subcellular location">
    <subcellularLocation>
        <location evidence="1">Cell envelope</location>
    </subcellularLocation>
</comment>
<accession>A0A173R1C2</accession>
<dbReference type="GO" id="GO:0030313">
    <property type="term" value="C:cell envelope"/>
    <property type="evidence" value="ECO:0007669"/>
    <property type="project" value="UniProtKB-SubCell"/>
</dbReference>
<dbReference type="InterPro" id="IPR028082">
    <property type="entry name" value="Peripla_BP_I"/>
</dbReference>